<protein>
    <recommendedName>
        <fullName evidence="4">Spermine/spermidine synthase</fullName>
    </recommendedName>
</protein>
<dbReference type="SUPFAM" id="SSF53335">
    <property type="entry name" value="S-adenosyl-L-methionine-dependent methyltransferases"/>
    <property type="match status" value="1"/>
</dbReference>
<keyword evidence="3" id="KW-1185">Reference proteome</keyword>
<keyword evidence="1" id="KW-0620">Polyamine biosynthesis</keyword>
<gene>
    <name evidence="2" type="ORF">ACFOUW_06655</name>
</gene>
<name>A0ABV7Y5F4_9ACTN</name>
<comment type="caution">
    <text evidence="2">The sequence shown here is derived from an EMBL/GenBank/DDBJ whole genome shotgun (WGS) entry which is preliminary data.</text>
</comment>
<evidence type="ECO:0000256" key="1">
    <source>
        <dbReference type="ARBA" id="ARBA00023115"/>
    </source>
</evidence>
<dbReference type="Gene3D" id="3.40.50.150">
    <property type="entry name" value="Vaccinia Virus protein VP39"/>
    <property type="match status" value="1"/>
</dbReference>
<dbReference type="EMBL" id="JBHRZH010000005">
    <property type="protein sequence ID" value="MFC3760511.1"/>
    <property type="molecule type" value="Genomic_DNA"/>
</dbReference>
<evidence type="ECO:0008006" key="4">
    <source>
        <dbReference type="Google" id="ProtNLM"/>
    </source>
</evidence>
<dbReference type="InterPro" id="IPR029063">
    <property type="entry name" value="SAM-dependent_MTases_sf"/>
</dbReference>
<dbReference type="Proteomes" id="UP001595699">
    <property type="component" value="Unassembled WGS sequence"/>
</dbReference>
<organism evidence="2 3">
    <name type="scientific">Tenggerimyces flavus</name>
    <dbReference type="NCBI Taxonomy" id="1708749"/>
    <lineage>
        <taxon>Bacteria</taxon>
        <taxon>Bacillati</taxon>
        <taxon>Actinomycetota</taxon>
        <taxon>Actinomycetes</taxon>
        <taxon>Propionibacteriales</taxon>
        <taxon>Nocardioidaceae</taxon>
        <taxon>Tenggerimyces</taxon>
    </lineage>
</organism>
<accession>A0ABV7Y5F4</accession>
<dbReference type="RefSeq" id="WP_205122446.1">
    <property type="nucleotide sequence ID" value="NZ_JAFBCM010000001.1"/>
</dbReference>
<dbReference type="PANTHER" id="PTHR43317">
    <property type="entry name" value="THERMOSPERMINE SYNTHASE ACAULIS5"/>
    <property type="match status" value="1"/>
</dbReference>
<dbReference type="PANTHER" id="PTHR43317:SF3">
    <property type="entry name" value="BLR2883 PROTEIN"/>
    <property type="match status" value="1"/>
</dbReference>
<evidence type="ECO:0000313" key="2">
    <source>
        <dbReference type="EMBL" id="MFC3760511.1"/>
    </source>
</evidence>
<reference evidence="3" key="1">
    <citation type="journal article" date="2019" name="Int. J. Syst. Evol. Microbiol.">
        <title>The Global Catalogue of Microorganisms (GCM) 10K type strain sequencing project: providing services to taxonomists for standard genome sequencing and annotation.</title>
        <authorList>
            <consortium name="The Broad Institute Genomics Platform"/>
            <consortium name="The Broad Institute Genome Sequencing Center for Infectious Disease"/>
            <person name="Wu L."/>
            <person name="Ma J."/>
        </authorList>
    </citation>
    <scope>NUCLEOTIDE SEQUENCE [LARGE SCALE GENOMIC DNA]</scope>
    <source>
        <strain evidence="3">CGMCC 4.7241</strain>
    </source>
</reference>
<proteinExistence type="predicted"/>
<evidence type="ECO:0000313" key="3">
    <source>
        <dbReference type="Proteomes" id="UP001595699"/>
    </source>
</evidence>
<sequence>MPTPPAPESLPETVAREATPRGEVALRRRLVPGGPAVYELVVNGAFVMDTVETATERLLARAGTPAASSPSRVVVGGLGLGFTLRELLSDTRIEHIDVVELESCIVSWIGAGLVPATRGVLADARVSTHVADVRHWIPAQPDASVDSVLLDVDNGPDFLVHMANVEVYELAFARELLRVLRPGGILVVWSAARSRALRRVLDRTFASCQELHELVHRDGKLLDYYLYVATKA</sequence>
<dbReference type="Pfam" id="PF01564">
    <property type="entry name" value="Spermine_synth"/>
    <property type="match status" value="1"/>
</dbReference>